<dbReference type="EMBL" id="DTPE01000010">
    <property type="protein sequence ID" value="HGE74549.1"/>
    <property type="molecule type" value="Genomic_DNA"/>
</dbReference>
<dbReference type="CDD" id="cd01045">
    <property type="entry name" value="Ferritin_like_AB"/>
    <property type="match status" value="1"/>
</dbReference>
<dbReference type="InterPro" id="IPR012347">
    <property type="entry name" value="Ferritin-like"/>
</dbReference>
<feature type="domain" description="Rubrerythrin diiron-binding" evidence="1">
    <location>
        <begin position="7"/>
        <end position="141"/>
    </location>
</feature>
<reference evidence="2" key="1">
    <citation type="journal article" date="2020" name="mSystems">
        <title>Genome- and Community-Level Interaction Insights into Carbon Utilization and Element Cycling Functions of Hydrothermarchaeota in Hydrothermal Sediment.</title>
        <authorList>
            <person name="Zhou Z."/>
            <person name="Liu Y."/>
            <person name="Xu W."/>
            <person name="Pan J."/>
            <person name="Luo Z.H."/>
            <person name="Li M."/>
        </authorList>
    </citation>
    <scope>NUCLEOTIDE SEQUENCE [LARGE SCALE GENOMIC DNA]</scope>
    <source>
        <strain evidence="2">SpSt-966</strain>
    </source>
</reference>
<proteinExistence type="predicted"/>
<name>A0A7V3RDD6_9BACT</name>
<dbReference type="InterPro" id="IPR003251">
    <property type="entry name" value="Rr_diiron-bd_dom"/>
</dbReference>
<dbReference type="Pfam" id="PF02915">
    <property type="entry name" value="Rubrerythrin"/>
    <property type="match status" value="1"/>
</dbReference>
<evidence type="ECO:0000313" key="2">
    <source>
        <dbReference type="EMBL" id="HGE74549.1"/>
    </source>
</evidence>
<dbReference type="PANTHER" id="PTHR33531:SF7">
    <property type="entry name" value="HYPOTHETICAL MEMBRANE PROTEIN, CONSERVED"/>
    <property type="match status" value="1"/>
</dbReference>
<sequence>MLNTVEEILETAKRIEESSYEFYTQAQRLVSLPYLKEQLKYLADQEIDHKKKIESMIAEGHKIAEELKIDRIQDMKLGDYLMPSHFDSNSTIQDILIAAIKREDLTHQFYQNLLKGAKGDDLRKILEYLSIEELKHKNKIQFLYDDIIYKDD</sequence>
<dbReference type="GO" id="GO:0046872">
    <property type="term" value="F:metal ion binding"/>
    <property type="evidence" value="ECO:0007669"/>
    <property type="project" value="InterPro"/>
</dbReference>
<organism evidence="2">
    <name type="scientific">Mesoaciditoga lauensis</name>
    <dbReference type="NCBI Taxonomy" id="1495039"/>
    <lineage>
        <taxon>Bacteria</taxon>
        <taxon>Thermotogati</taxon>
        <taxon>Thermotogota</taxon>
        <taxon>Thermotogae</taxon>
        <taxon>Mesoaciditogales</taxon>
        <taxon>Mesoaciditogaceae</taxon>
        <taxon>Mesoaciditoga</taxon>
    </lineage>
</organism>
<evidence type="ECO:0000259" key="1">
    <source>
        <dbReference type="Pfam" id="PF02915"/>
    </source>
</evidence>
<dbReference type="InterPro" id="IPR009078">
    <property type="entry name" value="Ferritin-like_SF"/>
</dbReference>
<comment type="caution">
    <text evidence="2">The sequence shown here is derived from an EMBL/GenBank/DDBJ whole genome shotgun (WGS) entry which is preliminary data.</text>
</comment>
<dbReference type="Gene3D" id="1.20.1260.10">
    <property type="match status" value="1"/>
</dbReference>
<dbReference type="AlphaFoldDB" id="A0A7V3RDD6"/>
<accession>A0A7V3RDD6</accession>
<protein>
    <recommendedName>
        <fullName evidence="1">Rubrerythrin diiron-binding domain-containing protein</fullName>
    </recommendedName>
</protein>
<gene>
    <name evidence="2" type="ORF">ENX73_00280</name>
</gene>
<dbReference type="PANTHER" id="PTHR33531">
    <property type="entry name" value="RUBRERYTHRIN SUBFAMILY"/>
    <property type="match status" value="1"/>
</dbReference>
<dbReference type="GO" id="GO:0016491">
    <property type="term" value="F:oxidoreductase activity"/>
    <property type="evidence" value="ECO:0007669"/>
    <property type="project" value="InterPro"/>
</dbReference>
<dbReference type="SUPFAM" id="SSF47240">
    <property type="entry name" value="Ferritin-like"/>
    <property type="match status" value="1"/>
</dbReference>